<dbReference type="InterPro" id="IPR049551">
    <property type="entry name" value="PKS_DH_C"/>
</dbReference>
<evidence type="ECO:0000313" key="5">
    <source>
        <dbReference type="EMBL" id="KAK1621982.1"/>
    </source>
</evidence>
<dbReference type="GO" id="GO:0004312">
    <property type="term" value="F:fatty acid synthase activity"/>
    <property type="evidence" value="ECO:0007669"/>
    <property type="project" value="TreeGrafter"/>
</dbReference>
<evidence type="ECO:0000256" key="2">
    <source>
        <dbReference type="ARBA" id="ARBA00022553"/>
    </source>
</evidence>
<keyword evidence="2" id="KW-0597">Phosphoprotein</keyword>
<keyword evidence="6" id="KW-1185">Reference proteome</keyword>
<dbReference type="InterPro" id="IPR050091">
    <property type="entry name" value="PKS_NRPS_Biosynth_Enz"/>
</dbReference>
<protein>
    <submittedName>
        <fullName evidence="5">Polyketide synthase dehydratase-domain-containing protein</fullName>
    </submittedName>
</protein>
<dbReference type="GeneID" id="85477964"/>
<gene>
    <name evidence="5" type="ORF">BDP81DRAFT_455820</name>
</gene>
<dbReference type="InterPro" id="IPR042104">
    <property type="entry name" value="PKS_dehydratase_sf"/>
</dbReference>
<evidence type="ECO:0000259" key="4">
    <source>
        <dbReference type="PROSITE" id="PS52019"/>
    </source>
</evidence>
<sequence length="337" mass="37537">MDATPFYLLQFMCSLDPCCAQMVSLRLLKTSFLPDSVGLRSWCFISMLWSRLNVAHRMRKHVRHELLGSLLPGPSSSNPIWRHFLKANDLPWLQDHLVQSDIVYPGAGGISMPVEALCQYSEVPTETLDGYYLRDIQISNALVIPDTEAGIEVRLSLHPCDDKNLEPGWYEFSLKSPSSGGNSWNEHIRGCISQRQKSKAALPSVVDGGDAIGQANSAHPLKVEIDYLFARLRKMGLQHGPTFQNMLSIQANDSGSKFQFKVANVNSSYNLLHPTTLNSIFQGAYSALSSEDFQNSMVIPRAIQHIYVSQAITSTPHYKFESFATMIVAISRAFGLP</sequence>
<name>A0AAI9ZCX7_9PEZI</name>
<feature type="domain" description="PKS/mFAS DH" evidence="4">
    <location>
        <begin position="64"/>
        <end position="337"/>
    </location>
</feature>
<dbReference type="SMART" id="SM00826">
    <property type="entry name" value="PKS_DH"/>
    <property type="match status" value="1"/>
</dbReference>
<evidence type="ECO:0000256" key="1">
    <source>
        <dbReference type="ARBA" id="ARBA00022450"/>
    </source>
</evidence>
<comment type="caution">
    <text evidence="3">Lacks conserved residue(s) required for the propagation of feature annotation.</text>
</comment>
<dbReference type="GO" id="GO:0006633">
    <property type="term" value="P:fatty acid biosynthetic process"/>
    <property type="evidence" value="ECO:0007669"/>
    <property type="project" value="TreeGrafter"/>
</dbReference>
<dbReference type="PANTHER" id="PTHR43775">
    <property type="entry name" value="FATTY ACID SYNTHASE"/>
    <property type="match status" value="1"/>
</dbReference>
<dbReference type="Pfam" id="PF21089">
    <property type="entry name" value="PKS_DH_N"/>
    <property type="match status" value="1"/>
</dbReference>
<dbReference type="RefSeq" id="XP_060437977.1">
    <property type="nucleotide sequence ID" value="XM_060593102.1"/>
</dbReference>
<dbReference type="EMBL" id="JAHMHQ010000041">
    <property type="protein sequence ID" value="KAK1621982.1"/>
    <property type="molecule type" value="Genomic_DNA"/>
</dbReference>
<evidence type="ECO:0000313" key="6">
    <source>
        <dbReference type="Proteomes" id="UP001243989"/>
    </source>
</evidence>
<dbReference type="InterPro" id="IPR049552">
    <property type="entry name" value="PKS_DH_N"/>
</dbReference>
<dbReference type="Proteomes" id="UP001243989">
    <property type="component" value="Unassembled WGS sequence"/>
</dbReference>
<proteinExistence type="predicted"/>
<dbReference type="Gene3D" id="3.10.129.110">
    <property type="entry name" value="Polyketide synthase dehydratase"/>
    <property type="match status" value="1"/>
</dbReference>
<accession>A0AAI9ZCX7</accession>
<organism evidence="5 6">
    <name type="scientific">Colletotrichum phormii</name>
    <dbReference type="NCBI Taxonomy" id="359342"/>
    <lineage>
        <taxon>Eukaryota</taxon>
        <taxon>Fungi</taxon>
        <taxon>Dikarya</taxon>
        <taxon>Ascomycota</taxon>
        <taxon>Pezizomycotina</taxon>
        <taxon>Sordariomycetes</taxon>
        <taxon>Hypocreomycetidae</taxon>
        <taxon>Glomerellales</taxon>
        <taxon>Glomerellaceae</taxon>
        <taxon>Colletotrichum</taxon>
        <taxon>Colletotrichum acutatum species complex</taxon>
    </lineage>
</organism>
<dbReference type="AlphaFoldDB" id="A0AAI9ZCX7"/>
<evidence type="ECO:0000256" key="3">
    <source>
        <dbReference type="PROSITE-ProRule" id="PRU01363"/>
    </source>
</evidence>
<dbReference type="InterPro" id="IPR049900">
    <property type="entry name" value="PKS_mFAS_DH"/>
</dbReference>
<comment type="caution">
    <text evidence="5">The sequence shown here is derived from an EMBL/GenBank/DDBJ whole genome shotgun (WGS) entry which is preliminary data.</text>
</comment>
<feature type="region of interest" description="N-terminal hotdog fold" evidence="3">
    <location>
        <begin position="64"/>
        <end position="199"/>
    </location>
</feature>
<dbReference type="InterPro" id="IPR020807">
    <property type="entry name" value="PKS_DH"/>
</dbReference>
<keyword evidence="1" id="KW-0596">Phosphopantetheine</keyword>
<dbReference type="GO" id="GO:0044550">
    <property type="term" value="P:secondary metabolite biosynthetic process"/>
    <property type="evidence" value="ECO:0007669"/>
    <property type="project" value="TreeGrafter"/>
</dbReference>
<reference evidence="5" key="1">
    <citation type="submission" date="2021-06" db="EMBL/GenBank/DDBJ databases">
        <title>Comparative genomics, transcriptomics and evolutionary studies reveal genomic signatures of adaptation to plant cell wall in hemibiotrophic fungi.</title>
        <authorList>
            <consortium name="DOE Joint Genome Institute"/>
            <person name="Baroncelli R."/>
            <person name="Diaz J.F."/>
            <person name="Benocci T."/>
            <person name="Peng M."/>
            <person name="Battaglia E."/>
            <person name="Haridas S."/>
            <person name="Andreopoulos W."/>
            <person name="Labutti K."/>
            <person name="Pangilinan J."/>
            <person name="Floch G.L."/>
            <person name="Makela M.R."/>
            <person name="Henrissat B."/>
            <person name="Grigoriev I.V."/>
            <person name="Crouch J.A."/>
            <person name="De Vries R.P."/>
            <person name="Sukno S.A."/>
            <person name="Thon M.R."/>
        </authorList>
    </citation>
    <scope>NUCLEOTIDE SEQUENCE</scope>
    <source>
        <strain evidence="5">CBS 102054</strain>
    </source>
</reference>
<dbReference type="Pfam" id="PF14765">
    <property type="entry name" value="PS-DH"/>
    <property type="match status" value="1"/>
</dbReference>
<dbReference type="PANTHER" id="PTHR43775:SF29">
    <property type="entry name" value="ASPERFURANONE POLYKETIDE SYNTHASE AFOG-RELATED"/>
    <property type="match status" value="1"/>
</dbReference>
<feature type="region of interest" description="C-terminal hotdog fold" evidence="3">
    <location>
        <begin position="217"/>
        <end position="337"/>
    </location>
</feature>
<dbReference type="PROSITE" id="PS52019">
    <property type="entry name" value="PKS_MFAS_DH"/>
    <property type="match status" value="1"/>
</dbReference>